<keyword evidence="2 4" id="KW-0808">Transferase</keyword>
<evidence type="ECO:0000256" key="1">
    <source>
        <dbReference type="ARBA" id="ARBA00022676"/>
    </source>
</evidence>
<dbReference type="InterPro" id="IPR002495">
    <property type="entry name" value="Glyco_trans_8"/>
</dbReference>
<dbReference type="InterPro" id="IPR050748">
    <property type="entry name" value="Glycosyltrans_8_dom-fam"/>
</dbReference>
<gene>
    <name evidence="4" type="ORF">CAV_0276</name>
</gene>
<dbReference type="RefSeq" id="WP_094324736.1">
    <property type="nucleotide sequence ID" value="NZ_CP022347.1"/>
</dbReference>
<keyword evidence="3" id="KW-0479">Metal-binding</keyword>
<dbReference type="Proteomes" id="UP000201169">
    <property type="component" value="Chromosome"/>
</dbReference>
<dbReference type="InterPro" id="IPR029044">
    <property type="entry name" value="Nucleotide-diphossugar_trans"/>
</dbReference>
<evidence type="ECO:0000256" key="3">
    <source>
        <dbReference type="ARBA" id="ARBA00022723"/>
    </source>
</evidence>
<dbReference type="Pfam" id="PF01501">
    <property type="entry name" value="Glyco_transf_8"/>
    <property type="match status" value="1"/>
</dbReference>
<evidence type="ECO:0000256" key="2">
    <source>
        <dbReference type="ARBA" id="ARBA00022679"/>
    </source>
</evidence>
<keyword evidence="5" id="KW-1185">Reference proteome</keyword>
<name>A0A222MV65_9BACT</name>
<protein>
    <submittedName>
        <fullName evidence="4">Glycosyltransferase, family 8</fullName>
    </submittedName>
</protein>
<reference evidence="4 5" key="1">
    <citation type="submission" date="2017-07" db="EMBL/GenBank/DDBJ databases">
        <title>Analysis of two Campylobacter avium genomes and identification of a novel hippuricase gene.</title>
        <authorList>
            <person name="Miller W.G."/>
            <person name="Chapman M.H."/>
            <person name="Yee E."/>
            <person name="Revez J."/>
            <person name="Bono J.L."/>
            <person name="Rossi M."/>
        </authorList>
    </citation>
    <scope>NUCLEOTIDE SEQUENCE [LARGE SCALE GENOMIC DNA]</scope>
    <source>
        <strain evidence="4 5">LMG 24591</strain>
    </source>
</reference>
<keyword evidence="1" id="KW-0328">Glycosyltransferase</keyword>
<dbReference type="GO" id="GO:0016757">
    <property type="term" value="F:glycosyltransferase activity"/>
    <property type="evidence" value="ECO:0007669"/>
    <property type="project" value="UniProtKB-KW"/>
</dbReference>
<evidence type="ECO:0000313" key="5">
    <source>
        <dbReference type="Proteomes" id="UP000201169"/>
    </source>
</evidence>
<dbReference type="GO" id="GO:0046872">
    <property type="term" value="F:metal ion binding"/>
    <property type="evidence" value="ECO:0007669"/>
    <property type="project" value="UniProtKB-KW"/>
</dbReference>
<dbReference type="PANTHER" id="PTHR13778:SF47">
    <property type="entry name" value="LIPOPOLYSACCHARIDE 1,3-GALACTOSYLTRANSFERASE"/>
    <property type="match status" value="1"/>
</dbReference>
<evidence type="ECO:0000313" key="4">
    <source>
        <dbReference type="EMBL" id="ASQ29947.1"/>
    </source>
</evidence>
<sequence>MFHIVLSVDDNYIKYSAVLMSNIIKTINKENYNTKAPIYFHIFTDASLSSLSKDNLDILEKNLSKIYPCKIKMHLIDEDIFKKRTSNMVRGKYSAFYRLLIGSILDKKIEKCLILDVDMLVLSDIRECFYIDLKDNIVAACGHNTKRPSCTSKQGNKNLDFDGFYLNMGFVLVDLKKYREEKIEDKCFDFIENYDIPITPEEYTLNVVLNGRILQLRHEWNLSFSYLDTQRISFKDETKNRPVINYTKADFEQAIKNPKIIHFTYGGSFPKPWQELGKTTNPLHYHPDNNKYRQIWWEFAICTFAYEEHFKKSKIDIEHKFFTNLTTSILPKINENVKLIEKLQRFEKDIMLQNKQEKEQKVFALNSAKTRIHSHLAYKLGQALILNSKSLKGYIRMPYVLSYIKDKHKAEQKAYNEKISKNPSLKLPPLQSYPDYKEALKEKECITYKLGEALIQNMKRGAFKYMRFYLDVRRIKKEFKLKSQS</sequence>
<dbReference type="OrthoDB" id="5363708at2"/>
<dbReference type="KEGG" id="cavi:CAV_0276"/>
<dbReference type="Gene3D" id="3.90.550.10">
    <property type="entry name" value="Spore Coat Polysaccharide Biosynthesis Protein SpsA, Chain A"/>
    <property type="match status" value="1"/>
</dbReference>
<dbReference type="CDD" id="cd04194">
    <property type="entry name" value="GT8_A4GalT_like"/>
    <property type="match status" value="1"/>
</dbReference>
<proteinExistence type="predicted"/>
<dbReference type="SUPFAM" id="SSF53448">
    <property type="entry name" value="Nucleotide-diphospho-sugar transferases"/>
    <property type="match status" value="1"/>
</dbReference>
<dbReference type="EMBL" id="CP022347">
    <property type="protein sequence ID" value="ASQ29947.1"/>
    <property type="molecule type" value="Genomic_DNA"/>
</dbReference>
<dbReference type="PANTHER" id="PTHR13778">
    <property type="entry name" value="GLYCOSYLTRANSFERASE 8 DOMAIN-CONTAINING PROTEIN"/>
    <property type="match status" value="1"/>
</dbReference>
<organism evidence="4 5">
    <name type="scientific">Campylobacter avium LMG 24591</name>
    <dbReference type="NCBI Taxonomy" id="522484"/>
    <lineage>
        <taxon>Bacteria</taxon>
        <taxon>Pseudomonadati</taxon>
        <taxon>Campylobacterota</taxon>
        <taxon>Epsilonproteobacteria</taxon>
        <taxon>Campylobacterales</taxon>
        <taxon>Campylobacteraceae</taxon>
        <taxon>Campylobacter</taxon>
    </lineage>
</organism>
<dbReference type="AlphaFoldDB" id="A0A222MV65"/>
<accession>A0A222MV65</accession>